<dbReference type="InterPro" id="IPR004360">
    <property type="entry name" value="Glyas_Fos-R_dOase_dom"/>
</dbReference>
<dbReference type="CDD" id="cd07255">
    <property type="entry name" value="VOC_BsCatE_like_N"/>
    <property type="match status" value="1"/>
</dbReference>
<dbReference type="InterPro" id="IPR018146">
    <property type="entry name" value="Glyoxalase_1_CS"/>
</dbReference>
<dbReference type="InterPro" id="IPR029068">
    <property type="entry name" value="Glyas_Bleomycin-R_OHBP_Dase"/>
</dbReference>
<dbReference type="SUPFAM" id="SSF54593">
    <property type="entry name" value="Glyoxalase/Bleomycin resistance protein/Dihydroxybiphenyl dioxygenase"/>
    <property type="match status" value="2"/>
</dbReference>
<evidence type="ECO:0000313" key="3">
    <source>
        <dbReference type="EMBL" id="MFC0298633.1"/>
    </source>
</evidence>
<dbReference type="Pfam" id="PF00903">
    <property type="entry name" value="Glyoxalase"/>
    <property type="match status" value="2"/>
</dbReference>
<evidence type="ECO:0000259" key="2">
    <source>
        <dbReference type="PROSITE" id="PS51819"/>
    </source>
</evidence>
<organism evidence="3 4">
    <name type="scientific">Geobacillus jurassicus</name>
    <dbReference type="NCBI Taxonomy" id="235932"/>
    <lineage>
        <taxon>Bacteria</taxon>
        <taxon>Bacillati</taxon>
        <taxon>Bacillota</taxon>
        <taxon>Bacilli</taxon>
        <taxon>Bacillales</taxon>
        <taxon>Anoxybacillaceae</taxon>
        <taxon>Geobacillus</taxon>
    </lineage>
</organism>
<dbReference type="PROSITE" id="PS00934">
    <property type="entry name" value="GLYOXALASE_I_1"/>
    <property type="match status" value="1"/>
</dbReference>
<dbReference type="CDD" id="cd16359">
    <property type="entry name" value="VOC_BsCatE_like_C"/>
    <property type="match status" value="1"/>
</dbReference>
<evidence type="ECO:0000313" key="4">
    <source>
        <dbReference type="Proteomes" id="UP001589785"/>
    </source>
</evidence>
<keyword evidence="4" id="KW-1185">Reference proteome</keyword>
<feature type="domain" description="VOC" evidence="2">
    <location>
        <begin position="169"/>
        <end position="284"/>
    </location>
</feature>
<dbReference type="InterPro" id="IPR037523">
    <property type="entry name" value="VOC_core"/>
</dbReference>
<dbReference type="PANTHER" id="PTHR43279:SF1">
    <property type="entry name" value="CATECHOL-2,3-DIOXYGENASE"/>
    <property type="match status" value="1"/>
</dbReference>
<keyword evidence="1" id="KW-0479">Metal-binding</keyword>
<dbReference type="EMBL" id="JBHLVN010000111">
    <property type="protein sequence ID" value="MFC0298633.1"/>
    <property type="molecule type" value="Genomic_DNA"/>
</dbReference>
<feature type="domain" description="VOC" evidence="2">
    <location>
        <begin position="9"/>
        <end position="127"/>
    </location>
</feature>
<comment type="caution">
    <text evidence="3">The sequence shown here is derived from an EMBL/GenBank/DDBJ whole genome shotgun (WGS) entry which is preliminary data.</text>
</comment>
<sequence>MTFHSKPATFVSRVSIKVENIERSIDFYEQVIGFKVWKKTDREALFTTDGQTVLLSIEQPENVIPKQGRTTGLYHFAILLPTRADLGRVLGHLLRIGYPLQGGADHWVSEAIYLADPDGNGIELYADKPSSTWRWANGEVAMSTEPLDVKGLMAEGKGGAWHGLPLGTLIGHIHLHVSELKRAEQFYTKGLGFDVVNRYGSQALFLSTGKYHHHIGLNTWNGVGAPMPPANSVGLESFTLMLPDEAAKEKVAAGLREIGASVKEENGLLTTWDPSGNRILLQVSP</sequence>
<accession>A0ABV6GVU8</accession>
<dbReference type="PANTHER" id="PTHR43279">
    <property type="entry name" value="CATECHOL-2,3-DIOXYGENASE"/>
    <property type="match status" value="1"/>
</dbReference>
<reference evidence="3 4" key="1">
    <citation type="submission" date="2024-09" db="EMBL/GenBank/DDBJ databases">
        <authorList>
            <person name="Sun Q."/>
            <person name="Mori K."/>
        </authorList>
    </citation>
    <scope>NUCLEOTIDE SEQUENCE [LARGE SCALE GENOMIC DNA]</scope>
    <source>
        <strain evidence="3 4">CCM 7224</strain>
    </source>
</reference>
<dbReference type="PROSITE" id="PS51819">
    <property type="entry name" value="VOC"/>
    <property type="match status" value="2"/>
</dbReference>
<dbReference type="Proteomes" id="UP001589785">
    <property type="component" value="Unassembled WGS sequence"/>
</dbReference>
<proteinExistence type="predicted"/>
<gene>
    <name evidence="3" type="ORF">ACFFHQ_14755</name>
</gene>
<dbReference type="Gene3D" id="3.10.180.10">
    <property type="entry name" value="2,3-Dihydroxybiphenyl 1,2-Dioxygenase, domain 1"/>
    <property type="match status" value="2"/>
</dbReference>
<name>A0ABV6GVU8_9BACL</name>
<evidence type="ECO:0000256" key="1">
    <source>
        <dbReference type="ARBA" id="ARBA00022723"/>
    </source>
</evidence>
<dbReference type="RefSeq" id="WP_066229587.1">
    <property type="nucleotide sequence ID" value="NZ_JBHLVN010000111.1"/>
</dbReference>
<protein>
    <submittedName>
        <fullName evidence="3">VOC family protein</fullName>
    </submittedName>
</protein>